<keyword evidence="4" id="KW-1185">Reference proteome</keyword>
<dbReference type="RefSeq" id="WP_209770435.1">
    <property type="nucleotide sequence ID" value="NZ_JAGINP010000024.1"/>
</dbReference>
<dbReference type="Gene3D" id="3.40.50.10610">
    <property type="entry name" value="ABC-type transport auxiliary lipoprotein component"/>
    <property type="match status" value="1"/>
</dbReference>
<evidence type="ECO:0000313" key="3">
    <source>
        <dbReference type="EMBL" id="MBP2295816.1"/>
    </source>
</evidence>
<dbReference type="Pfam" id="PF03886">
    <property type="entry name" value="ABC_trans_aux"/>
    <property type="match status" value="1"/>
</dbReference>
<evidence type="ECO:0000259" key="2">
    <source>
        <dbReference type="Pfam" id="PF03886"/>
    </source>
</evidence>
<dbReference type="EMBL" id="JAGINP010000024">
    <property type="protein sequence ID" value="MBP2295816.1"/>
    <property type="molecule type" value="Genomic_DNA"/>
</dbReference>
<reference evidence="3 4" key="1">
    <citation type="submission" date="2021-03" db="EMBL/GenBank/DDBJ databases">
        <title>Genomic Encyclopedia of Type Strains, Phase III (KMG-III): the genomes of soil and plant-associated and newly described type strains.</title>
        <authorList>
            <person name="Whitman W."/>
        </authorList>
    </citation>
    <scope>NUCLEOTIDE SEQUENCE [LARGE SCALE GENOMIC DNA]</scope>
    <source>
        <strain evidence="3 4">IMMIB AFH-6</strain>
    </source>
</reference>
<proteinExistence type="predicted"/>
<gene>
    <name evidence="3" type="ORF">J2851_005629</name>
</gene>
<accession>A0ABS4STC6</accession>
<name>A0ABS4STC6_9PROT</name>
<feature type="compositionally biased region" description="Low complexity" evidence="1">
    <location>
        <begin position="27"/>
        <end position="36"/>
    </location>
</feature>
<feature type="domain" description="ABC-type transport auxiliary lipoprotein component" evidence="2">
    <location>
        <begin position="37"/>
        <end position="185"/>
    </location>
</feature>
<sequence>MGILAGCAGAPPRLYVLTPLPPGAPNGGNSANGPTGARRRSGRSIGVQPVTMPEYLDRPEIVAHTAAHELSANRDDQWAERLPTNVTRVLAENLSVLLDTDRVRVMPARDGDRFDYEVAVDFDRFERTVSGDSALAARWAIRDGATGKVLVRDETRLSTPVPASGYPALVAAMNDNLTALSRDIAAAIGKLPQKGGARTRS</sequence>
<dbReference type="SUPFAM" id="SSF159594">
    <property type="entry name" value="XCC0632-like"/>
    <property type="match status" value="1"/>
</dbReference>
<evidence type="ECO:0000256" key="1">
    <source>
        <dbReference type="SAM" id="MobiDB-lite"/>
    </source>
</evidence>
<dbReference type="InterPro" id="IPR005586">
    <property type="entry name" value="ABC_trans_aux"/>
</dbReference>
<feature type="region of interest" description="Disordered" evidence="1">
    <location>
        <begin position="19"/>
        <end position="46"/>
    </location>
</feature>
<protein>
    <submittedName>
        <fullName evidence="3">Lipoprotein YmbA</fullName>
    </submittedName>
</protein>
<dbReference type="Proteomes" id="UP000781958">
    <property type="component" value="Unassembled WGS sequence"/>
</dbReference>
<keyword evidence="3" id="KW-0449">Lipoprotein</keyword>
<comment type="caution">
    <text evidence="3">The sequence shown here is derived from an EMBL/GenBank/DDBJ whole genome shotgun (WGS) entry which is preliminary data.</text>
</comment>
<organism evidence="3 4">
    <name type="scientific">Azospirillum rugosum</name>
    <dbReference type="NCBI Taxonomy" id="416170"/>
    <lineage>
        <taxon>Bacteria</taxon>
        <taxon>Pseudomonadati</taxon>
        <taxon>Pseudomonadota</taxon>
        <taxon>Alphaproteobacteria</taxon>
        <taxon>Rhodospirillales</taxon>
        <taxon>Azospirillaceae</taxon>
        <taxon>Azospirillum</taxon>
    </lineage>
</organism>
<evidence type="ECO:0000313" key="4">
    <source>
        <dbReference type="Proteomes" id="UP000781958"/>
    </source>
</evidence>